<evidence type="ECO:0000256" key="4">
    <source>
        <dbReference type="PIRSR" id="PIRSR001221-2"/>
    </source>
</evidence>
<dbReference type="OrthoDB" id="6428749at2759"/>
<dbReference type="AlphaFoldDB" id="A0A9P9IQK6"/>
<feature type="binding site" evidence="4">
    <location>
        <begin position="230"/>
        <end position="233"/>
    </location>
    <ligand>
        <name>substrate</name>
    </ligand>
</feature>
<keyword evidence="2" id="KW-0378">Hydrolase</keyword>
<evidence type="ECO:0000259" key="5">
    <source>
        <dbReference type="Pfam" id="PF01425"/>
    </source>
</evidence>
<evidence type="ECO:0000256" key="1">
    <source>
        <dbReference type="ARBA" id="ARBA00009199"/>
    </source>
</evidence>
<feature type="domain" description="Amidase" evidence="5">
    <location>
        <begin position="79"/>
        <end position="537"/>
    </location>
</feature>
<comment type="caution">
    <text evidence="6">The sequence shown here is derived from an EMBL/GenBank/DDBJ whole genome shotgun (WGS) entry which is preliminary data.</text>
</comment>
<feature type="binding site" evidence="4">
    <location>
        <position position="209"/>
    </location>
    <ligand>
        <name>substrate</name>
    </ligand>
</feature>
<keyword evidence="7" id="KW-1185">Reference proteome</keyword>
<dbReference type="InterPro" id="IPR023631">
    <property type="entry name" value="Amidase_dom"/>
</dbReference>
<dbReference type="SUPFAM" id="SSF75304">
    <property type="entry name" value="Amidase signature (AS) enzymes"/>
    <property type="match status" value="1"/>
</dbReference>
<accession>A0A9P9IQK6</accession>
<name>A0A9P9IQK6_9HYPO</name>
<dbReference type="Pfam" id="PF01425">
    <property type="entry name" value="Amidase"/>
    <property type="match status" value="1"/>
</dbReference>
<reference evidence="6" key="1">
    <citation type="journal article" date="2021" name="Nat. Commun.">
        <title>Genetic determinants of endophytism in the Arabidopsis root mycobiome.</title>
        <authorList>
            <person name="Mesny F."/>
            <person name="Miyauchi S."/>
            <person name="Thiergart T."/>
            <person name="Pickel B."/>
            <person name="Atanasova L."/>
            <person name="Karlsson M."/>
            <person name="Huettel B."/>
            <person name="Barry K.W."/>
            <person name="Haridas S."/>
            <person name="Chen C."/>
            <person name="Bauer D."/>
            <person name="Andreopoulos W."/>
            <person name="Pangilinan J."/>
            <person name="LaButti K."/>
            <person name="Riley R."/>
            <person name="Lipzen A."/>
            <person name="Clum A."/>
            <person name="Drula E."/>
            <person name="Henrissat B."/>
            <person name="Kohler A."/>
            <person name="Grigoriev I.V."/>
            <person name="Martin F.M."/>
            <person name="Hacquard S."/>
        </authorList>
    </citation>
    <scope>NUCLEOTIDE SEQUENCE</scope>
    <source>
        <strain evidence="6">MPI-CAGE-AT-0021</strain>
    </source>
</reference>
<evidence type="ECO:0000313" key="6">
    <source>
        <dbReference type="EMBL" id="KAH7129482.1"/>
    </source>
</evidence>
<comment type="similarity">
    <text evidence="1">Belongs to the amidase family.</text>
</comment>
<dbReference type="GO" id="GO:0016787">
    <property type="term" value="F:hydrolase activity"/>
    <property type="evidence" value="ECO:0007669"/>
    <property type="project" value="UniProtKB-KW"/>
</dbReference>
<dbReference type="Gene3D" id="3.90.1300.10">
    <property type="entry name" value="Amidase signature (AS) domain"/>
    <property type="match status" value="1"/>
</dbReference>
<evidence type="ECO:0000256" key="3">
    <source>
        <dbReference type="PIRSR" id="PIRSR001221-1"/>
    </source>
</evidence>
<feature type="binding site" evidence="4">
    <location>
        <position position="183"/>
    </location>
    <ligand>
        <name>substrate</name>
    </ligand>
</feature>
<dbReference type="PIRSF" id="PIRSF001221">
    <property type="entry name" value="Amidase_fungi"/>
    <property type="match status" value="1"/>
</dbReference>
<proteinExistence type="inferred from homology"/>
<feature type="active site" description="Charge relay system" evidence="3">
    <location>
        <position position="209"/>
    </location>
</feature>
<protein>
    <submittedName>
        <fullName evidence="6">Amidase</fullName>
    </submittedName>
</protein>
<dbReference type="PANTHER" id="PTHR46072:SF2">
    <property type="entry name" value="AMIDASE (EUROFUNG)"/>
    <property type="match status" value="1"/>
</dbReference>
<evidence type="ECO:0000313" key="7">
    <source>
        <dbReference type="Proteomes" id="UP000717696"/>
    </source>
</evidence>
<dbReference type="Proteomes" id="UP000717696">
    <property type="component" value="Unassembled WGS sequence"/>
</dbReference>
<evidence type="ECO:0000256" key="2">
    <source>
        <dbReference type="ARBA" id="ARBA00022801"/>
    </source>
</evidence>
<dbReference type="EMBL" id="JAGMUU010000021">
    <property type="protein sequence ID" value="KAH7129482.1"/>
    <property type="molecule type" value="Genomic_DNA"/>
</dbReference>
<organism evidence="6 7">
    <name type="scientific">Dactylonectria estremocensis</name>
    <dbReference type="NCBI Taxonomy" id="1079267"/>
    <lineage>
        <taxon>Eukaryota</taxon>
        <taxon>Fungi</taxon>
        <taxon>Dikarya</taxon>
        <taxon>Ascomycota</taxon>
        <taxon>Pezizomycotina</taxon>
        <taxon>Sordariomycetes</taxon>
        <taxon>Hypocreomycetidae</taxon>
        <taxon>Hypocreales</taxon>
        <taxon>Nectriaceae</taxon>
        <taxon>Dactylonectria</taxon>
    </lineage>
</organism>
<sequence>MTVANGHAKQPWQDVVAKKRAEQAARLAPFIASADLDKGLNNGKTSSSEHGEGHDVTAISSASQLVDLIDRGDVTSVAVTKAYIKKAVEAHSQTNCLTEVAFDEALKQAAHLDANLAEGKKLLLPLHGIPITLKDQFNIKGYDSTIGYVGRSFAPASDDAAIVKMLRSLGAIVLAKSNLPQSIMWCETDNPLWGLTTNPVHKDYTPGGSTGGESALLASNASMLGWGTDIGGSIRIPSHMMGLYGFKPSSARLPYQGVPVSTDGQEHVPSAVGPLARSLDTIHLTMSSLIRAKPWEYDARCVPVSWREGVYRDTLNHGLTIGVLFDDAVVRAHPPLTRVLRSAVEVLRNAGHDIVEWNADLHEDCIRTMDQYYTADGCEDIRNDVAAGGEPFIPHVERLVNRGKAISVYEYWQLNKKKMQLQQAYLEKWDSIRSPRTGSKVDVILMPPMPHSSVPHGSCRWVGYTKVWNFLDYPALVIPGGTVCEEDVAAAWEFEPYGTEDEWNQKLWKDHGEQMASLGLPVGLQIIGRKLEEEKVLAAGKVLDDLLKQVAGRA</sequence>
<gene>
    <name evidence="6" type="ORF">B0J13DRAFT_564150</name>
</gene>
<dbReference type="InterPro" id="IPR036928">
    <property type="entry name" value="AS_sf"/>
</dbReference>
<dbReference type="PANTHER" id="PTHR46072">
    <property type="entry name" value="AMIDASE-RELATED-RELATED"/>
    <property type="match status" value="1"/>
</dbReference>
<feature type="active site" description="Acyl-ester intermediate" evidence="3">
    <location>
        <position position="233"/>
    </location>
</feature>
<feature type="active site" description="Charge relay system" evidence="3">
    <location>
        <position position="134"/>
    </location>
</feature>